<dbReference type="OrthoDB" id="2503690at2"/>
<sequence length="753" mass="85936">MSNFKKHHKLHSKLMISITLCITLTLLVSTTVYYFYYIRVEKEQAFEANHSSLALRSREVINMTSIAQSLAFQMYRSSTLSKLLYYPKPNVYDVTAAMSELNNYLNSMPYIESIYVYNPKSDAFYIASSRGQNGLYSKSELVDTDIIRVLDHYEDYKPFTPIPRTYPLLSASDSVAGADQASTDIAAYTYLCYDAINSNEAMNSAVIVNVSATWMNKEMATNPASGGTAYILDDQGRLLSGATLAEEPLNEKEQLWLHTRVKKQETGYFVEDFHSKRSLISYTSQDGLGWQYISVTPYESVVKMASVIRNAMLFIAAVIALAGFVASWLLSRMLYTPIGQIVVHMNSLESEKRNSMYTIRQNILQNIIRGVQLLPAGEEPERLLELGITFQFDKDYRLVLLRIDEYARWQSERGPDLLPYKFAIMNIASEICGQTYQVEAVDIDEDSVLLLLNILDPAEHTDTVLLETLLRQIREACHEYLKLSVSLTYSAIASQSERLHLLYRQVQEASMHRFFQGHGCIIDAQNTIEAHAQNAYVYASDKEKKLLDTLLSGHTEDAHGMFKDLLMHMEKYSFSVVQVAISRLMMSVNHAIQHMSERNGFAAESIPELPSADQLETALELIEQYQLVFDHVRSNLLEKRNTKQERLVRQINERIEQAYADPDFCLNQIAEELDMSPIYVSRLYKQQTMSTIVDVIQQLRIRKACELLEQTDWSVADVAEQTGFGSSSYFHRMFKRSLGVTPTDFRRSKANAQ</sequence>
<keyword evidence="7" id="KW-1185">Reference proteome</keyword>
<dbReference type="InterPro" id="IPR018062">
    <property type="entry name" value="HTH_AraC-typ_CS"/>
</dbReference>
<evidence type="ECO:0000313" key="7">
    <source>
        <dbReference type="Proteomes" id="UP000032534"/>
    </source>
</evidence>
<protein>
    <submittedName>
        <fullName evidence="6">AraC family transcriptional regulator</fullName>
    </submittedName>
</protein>
<dbReference type="PROSITE" id="PS01124">
    <property type="entry name" value="HTH_ARAC_FAMILY_2"/>
    <property type="match status" value="1"/>
</dbReference>
<dbReference type="PATRIC" id="fig|159743.3.peg.1152"/>
<evidence type="ECO:0000256" key="2">
    <source>
        <dbReference type="ARBA" id="ARBA00023125"/>
    </source>
</evidence>
<dbReference type="PROSITE" id="PS00041">
    <property type="entry name" value="HTH_ARAC_FAMILY_1"/>
    <property type="match status" value="1"/>
</dbReference>
<keyword evidence="3" id="KW-0804">Transcription</keyword>
<keyword evidence="1" id="KW-0805">Transcription regulation</keyword>
<keyword evidence="4" id="KW-0812">Transmembrane</keyword>
<name>A0A0D7X9B2_9BACL</name>
<proteinExistence type="predicted"/>
<keyword evidence="4" id="KW-1133">Transmembrane helix</keyword>
<feature type="transmembrane region" description="Helical" evidence="4">
    <location>
        <begin position="311"/>
        <end position="330"/>
    </location>
</feature>
<dbReference type="SUPFAM" id="SSF46689">
    <property type="entry name" value="Homeodomain-like"/>
    <property type="match status" value="1"/>
</dbReference>
<feature type="transmembrane region" description="Helical" evidence="4">
    <location>
        <begin position="14"/>
        <end position="36"/>
    </location>
</feature>
<dbReference type="PANTHER" id="PTHR43280">
    <property type="entry name" value="ARAC-FAMILY TRANSCRIPTIONAL REGULATOR"/>
    <property type="match status" value="1"/>
</dbReference>
<organism evidence="6 7">
    <name type="scientific">Paenibacillus terrae</name>
    <dbReference type="NCBI Taxonomy" id="159743"/>
    <lineage>
        <taxon>Bacteria</taxon>
        <taxon>Bacillati</taxon>
        <taxon>Bacillota</taxon>
        <taxon>Bacilli</taxon>
        <taxon>Bacillales</taxon>
        <taxon>Paenibacillaceae</taxon>
        <taxon>Paenibacillus</taxon>
    </lineage>
</organism>
<evidence type="ECO:0000256" key="4">
    <source>
        <dbReference type="SAM" id="Phobius"/>
    </source>
</evidence>
<feature type="domain" description="HTH araC/xylS-type" evidence="5">
    <location>
        <begin position="645"/>
        <end position="748"/>
    </location>
</feature>
<dbReference type="EMBL" id="JTHP01000006">
    <property type="protein sequence ID" value="KJD46687.1"/>
    <property type="molecule type" value="Genomic_DNA"/>
</dbReference>
<evidence type="ECO:0000256" key="3">
    <source>
        <dbReference type="ARBA" id="ARBA00023163"/>
    </source>
</evidence>
<dbReference type="GO" id="GO:0043565">
    <property type="term" value="F:sequence-specific DNA binding"/>
    <property type="evidence" value="ECO:0007669"/>
    <property type="project" value="InterPro"/>
</dbReference>
<dbReference type="RefSeq" id="WP_044645141.1">
    <property type="nucleotide sequence ID" value="NZ_JTHP01000006.1"/>
</dbReference>
<evidence type="ECO:0000313" key="6">
    <source>
        <dbReference type="EMBL" id="KJD46687.1"/>
    </source>
</evidence>
<dbReference type="InterPro" id="IPR020449">
    <property type="entry name" value="Tscrpt_reg_AraC-type_HTH"/>
</dbReference>
<gene>
    <name evidence="6" type="ORF">QD47_05375</name>
</gene>
<reference evidence="6 7" key="1">
    <citation type="submission" date="2014-11" db="EMBL/GenBank/DDBJ databases">
        <title>Draft Genome Sequences of Paenibacillus polymyxa NRRL B-30509 and Paenibacillus terrae NRRL B-30644, Strains from a Poultry Environment that Produce Tridecaptin A and Paenicidins.</title>
        <authorList>
            <person name="van Belkum M.J."/>
            <person name="Lohans C.T."/>
            <person name="Vederas J.C."/>
        </authorList>
    </citation>
    <scope>NUCLEOTIDE SEQUENCE [LARGE SCALE GENOMIC DNA]</scope>
    <source>
        <strain evidence="6 7">NRRL B-30644</strain>
    </source>
</reference>
<dbReference type="Proteomes" id="UP000032534">
    <property type="component" value="Unassembled WGS sequence"/>
</dbReference>
<keyword evidence="2" id="KW-0238">DNA-binding</keyword>
<dbReference type="Pfam" id="PF12833">
    <property type="entry name" value="HTH_18"/>
    <property type="match status" value="1"/>
</dbReference>
<comment type="caution">
    <text evidence="6">The sequence shown here is derived from an EMBL/GenBank/DDBJ whole genome shotgun (WGS) entry which is preliminary data.</text>
</comment>
<keyword evidence="4" id="KW-0472">Membrane</keyword>
<accession>A0A0D7X9B2</accession>
<dbReference type="AlphaFoldDB" id="A0A0D7X9B2"/>
<dbReference type="PRINTS" id="PR00032">
    <property type="entry name" value="HTHARAC"/>
</dbReference>
<dbReference type="Gene3D" id="1.10.10.60">
    <property type="entry name" value="Homeodomain-like"/>
    <property type="match status" value="2"/>
</dbReference>
<dbReference type="GO" id="GO:0003700">
    <property type="term" value="F:DNA-binding transcription factor activity"/>
    <property type="evidence" value="ECO:0007669"/>
    <property type="project" value="InterPro"/>
</dbReference>
<evidence type="ECO:0000259" key="5">
    <source>
        <dbReference type="PROSITE" id="PS01124"/>
    </source>
</evidence>
<dbReference type="InterPro" id="IPR009057">
    <property type="entry name" value="Homeodomain-like_sf"/>
</dbReference>
<dbReference type="PANTHER" id="PTHR43280:SF28">
    <property type="entry name" value="HTH-TYPE TRANSCRIPTIONAL ACTIVATOR RHAS"/>
    <property type="match status" value="1"/>
</dbReference>
<dbReference type="SMART" id="SM00342">
    <property type="entry name" value="HTH_ARAC"/>
    <property type="match status" value="1"/>
</dbReference>
<evidence type="ECO:0000256" key="1">
    <source>
        <dbReference type="ARBA" id="ARBA00023015"/>
    </source>
</evidence>
<dbReference type="InterPro" id="IPR018060">
    <property type="entry name" value="HTH_AraC"/>
</dbReference>